<feature type="transmembrane region" description="Helical" evidence="2">
    <location>
        <begin position="28"/>
        <end position="47"/>
    </location>
</feature>
<reference evidence="3" key="1">
    <citation type="journal article" date="2013" name="Genetics">
        <title>The draft genome and transcriptome of Panagrellus redivivus are shaped by the harsh demands of a free-living lifestyle.</title>
        <authorList>
            <person name="Srinivasan J."/>
            <person name="Dillman A.R."/>
            <person name="Macchietto M.G."/>
            <person name="Heikkinen L."/>
            <person name="Lakso M."/>
            <person name="Fracchia K.M."/>
            <person name="Antoshechkin I."/>
            <person name="Mortazavi A."/>
            <person name="Wong G."/>
            <person name="Sternberg P.W."/>
        </authorList>
    </citation>
    <scope>NUCLEOTIDE SEQUENCE [LARGE SCALE GENOMIC DNA]</scope>
    <source>
        <strain evidence="3">MT8872</strain>
    </source>
</reference>
<evidence type="ECO:0000256" key="2">
    <source>
        <dbReference type="SAM" id="Phobius"/>
    </source>
</evidence>
<keyword evidence="2" id="KW-0472">Membrane</keyword>
<keyword evidence="3" id="KW-1185">Reference proteome</keyword>
<dbReference type="AlphaFoldDB" id="A0A7E4VLI9"/>
<accession>A0A7E4VLI9</accession>
<evidence type="ECO:0000313" key="4">
    <source>
        <dbReference type="WBParaSite" id="Pan_g22653.t1"/>
    </source>
</evidence>
<protein>
    <submittedName>
        <fullName evidence="4">Gustatory receptor</fullName>
    </submittedName>
</protein>
<feature type="transmembrane region" description="Helical" evidence="2">
    <location>
        <begin position="192"/>
        <end position="209"/>
    </location>
</feature>
<keyword evidence="2" id="KW-0812">Transmembrane</keyword>
<feature type="compositionally biased region" description="Polar residues" evidence="1">
    <location>
        <begin position="337"/>
        <end position="351"/>
    </location>
</feature>
<dbReference type="WBParaSite" id="Pan_g22653.t1">
    <property type="protein sequence ID" value="Pan_g22653.t1"/>
    <property type="gene ID" value="Pan_g22653"/>
</dbReference>
<keyword evidence="2" id="KW-1133">Transmembrane helix</keyword>
<feature type="transmembrane region" description="Helical" evidence="2">
    <location>
        <begin position="93"/>
        <end position="113"/>
    </location>
</feature>
<name>A0A7E4VLI9_PANRE</name>
<proteinExistence type="predicted"/>
<evidence type="ECO:0000313" key="3">
    <source>
        <dbReference type="Proteomes" id="UP000492821"/>
    </source>
</evidence>
<feature type="region of interest" description="Disordered" evidence="1">
    <location>
        <begin position="322"/>
        <end position="368"/>
    </location>
</feature>
<feature type="transmembrane region" description="Helical" evidence="2">
    <location>
        <begin position="156"/>
        <end position="180"/>
    </location>
</feature>
<dbReference type="Proteomes" id="UP000492821">
    <property type="component" value="Unassembled WGS sequence"/>
</dbReference>
<feature type="transmembrane region" description="Helical" evidence="2">
    <location>
        <begin position="229"/>
        <end position="251"/>
    </location>
</feature>
<reference evidence="4" key="2">
    <citation type="submission" date="2020-10" db="UniProtKB">
        <authorList>
            <consortium name="WormBaseParasite"/>
        </authorList>
    </citation>
    <scope>IDENTIFICATION</scope>
</reference>
<sequence length="402" mass="44940">MYPTELLSQLLYLGVTGGSSLRCLIDKFIIFLLITSTTTCFIQHFTIEKINCRPETEYHHNVPNLQLSCLINGTGTHQDGSPIMFDRYMWTPMFFCTVLAAFILKTAIISHIWDVLTDWTAISTCVNENNDQNGAKLAQLYQCTLNVLHEAPNLRIIVVSKSIVDLISLLTLYAMIPIFFRIPISHFITFDWEAIFELFPVNIFCVVQIPSLANVNTLHVPCILAANRWIMLLVAAMVTLVLSVFDIVFIMNNNNTFVKTLLKGHHKTAEVADSAFNGYIKHIGKDGEILIRCIRYHFGLMTATLMAVLTYTHYLDKHPNDELNITETPNAPAGIAHNTQNDQATESQEIDANNPTEPSPTPTNVPANQATRSKACCFSFCRADTPENSAEETVPLSTGLPV</sequence>
<evidence type="ECO:0000256" key="1">
    <source>
        <dbReference type="SAM" id="MobiDB-lite"/>
    </source>
</evidence>
<organism evidence="3 4">
    <name type="scientific">Panagrellus redivivus</name>
    <name type="common">Microworm</name>
    <dbReference type="NCBI Taxonomy" id="6233"/>
    <lineage>
        <taxon>Eukaryota</taxon>
        <taxon>Metazoa</taxon>
        <taxon>Ecdysozoa</taxon>
        <taxon>Nematoda</taxon>
        <taxon>Chromadorea</taxon>
        <taxon>Rhabditida</taxon>
        <taxon>Tylenchina</taxon>
        <taxon>Panagrolaimomorpha</taxon>
        <taxon>Panagrolaimoidea</taxon>
        <taxon>Panagrolaimidae</taxon>
        <taxon>Panagrellus</taxon>
    </lineage>
</organism>